<evidence type="ECO:0000313" key="3">
    <source>
        <dbReference type="EMBL" id="KAJ3090457.1"/>
    </source>
</evidence>
<proteinExistence type="predicted"/>
<evidence type="ECO:0000256" key="2">
    <source>
        <dbReference type="SAM" id="Phobius"/>
    </source>
</evidence>
<organism evidence="3 4">
    <name type="scientific">Physocladia obscura</name>
    <dbReference type="NCBI Taxonomy" id="109957"/>
    <lineage>
        <taxon>Eukaryota</taxon>
        <taxon>Fungi</taxon>
        <taxon>Fungi incertae sedis</taxon>
        <taxon>Chytridiomycota</taxon>
        <taxon>Chytridiomycota incertae sedis</taxon>
        <taxon>Chytridiomycetes</taxon>
        <taxon>Chytridiales</taxon>
        <taxon>Chytriomycetaceae</taxon>
        <taxon>Physocladia</taxon>
    </lineage>
</organism>
<feature type="compositionally biased region" description="Acidic residues" evidence="1">
    <location>
        <begin position="130"/>
        <end position="139"/>
    </location>
</feature>
<protein>
    <submittedName>
        <fullName evidence="3">Uncharacterized protein</fullName>
    </submittedName>
</protein>
<keyword evidence="4" id="KW-1185">Reference proteome</keyword>
<sequence length="147" mass="16500">MKPSKFRKLATEERSNIRGLQSDISWQSKTGITLCWGEGKPGDWTDNHFKAESALLKSLEGAKDCIDDIIRDYKHNVEIFSMTLLAVFLLFCFTRGFTKSSSDSISDPNKAELSKRGAKGVRFIASDSGKDEDEEDEDDAVMHVDMN</sequence>
<comment type="caution">
    <text evidence="3">The sequence shown here is derived from an EMBL/GenBank/DDBJ whole genome shotgun (WGS) entry which is preliminary data.</text>
</comment>
<keyword evidence="2" id="KW-0812">Transmembrane</keyword>
<keyword evidence="2" id="KW-0472">Membrane</keyword>
<feature type="region of interest" description="Disordered" evidence="1">
    <location>
        <begin position="124"/>
        <end position="147"/>
    </location>
</feature>
<reference evidence="3" key="1">
    <citation type="submission" date="2020-05" db="EMBL/GenBank/DDBJ databases">
        <title>Phylogenomic resolution of chytrid fungi.</title>
        <authorList>
            <person name="Stajich J.E."/>
            <person name="Amses K."/>
            <person name="Simmons R."/>
            <person name="Seto K."/>
            <person name="Myers J."/>
            <person name="Bonds A."/>
            <person name="Quandt C.A."/>
            <person name="Barry K."/>
            <person name="Liu P."/>
            <person name="Grigoriev I."/>
            <person name="Longcore J.E."/>
            <person name="James T.Y."/>
        </authorList>
    </citation>
    <scope>NUCLEOTIDE SEQUENCE</scope>
    <source>
        <strain evidence="3">JEL0513</strain>
    </source>
</reference>
<evidence type="ECO:0000313" key="4">
    <source>
        <dbReference type="Proteomes" id="UP001211907"/>
    </source>
</evidence>
<dbReference type="AlphaFoldDB" id="A0AAD5SPA6"/>
<name>A0AAD5SPA6_9FUNG</name>
<gene>
    <name evidence="3" type="ORF">HK100_007440</name>
</gene>
<evidence type="ECO:0000256" key="1">
    <source>
        <dbReference type="SAM" id="MobiDB-lite"/>
    </source>
</evidence>
<dbReference type="EMBL" id="JADGJH010003509">
    <property type="protein sequence ID" value="KAJ3090457.1"/>
    <property type="molecule type" value="Genomic_DNA"/>
</dbReference>
<accession>A0AAD5SPA6</accession>
<dbReference type="Proteomes" id="UP001211907">
    <property type="component" value="Unassembled WGS sequence"/>
</dbReference>
<feature type="transmembrane region" description="Helical" evidence="2">
    <location>
        <begin position="79"/>
        <end position="97"/>
    </location>
</feature>
<keyword evidence="2" id="KW-1133">Transmembrane helix</keyword>